<evidence type="ECO:0000259" key="1">
    <source>
        <dbReference type="PROSITE" id="PS50011"/>
    </source>
</evidence>
<dbReference type="InterPro" id="IPR001245">
    <property type="entry name" value="Ser-Thr/Tyr_kinase_cat_dom"/>
</dbReference>
<dbReference type="OrthoDB" id="4062651at2759"/>
<dbReference type="InterPro" id="IPR000719">
    <property type="entry name" value="Prot_kinase_dom"/>
</dbReference>
<dbReference type="PANTHER" id="PTHR23257:SF835">
    <property type="entry name" value="SERINE_THREONINE-PROTEIN KINASE HT1-LIKE"/>
    <property type="match status" value="1"/>
</dbReference>
<dbReference type="Gene3D" id="1.10.510.10">
    <property type="entry name" value="Transferase(Phosphotransferase) domain 1"/>
    <property type="match status" value="1"/>
</dbReference>
<dbReference type="GO" id="GO:0007165">
    <property type="term" value="P:signal transduction"/>
    <property type="evidence" value="ECO:0007669"/>
    <property type="project" value="TreeGrafter"/>
</dbReference>
<protein>
    <recommendedName>
        <fullName evidence="1">Protein kinase domain-containing protein</fullName>
    </recommendedName>
</protein>
<reference evidence="2 3" key="1">
    <citation type="submission" date="2020-09" db="EMBL/GenBank/DDBJ databases">
        <title>De no assembly of potato wild relative species, Solanum commersonii.</title>
        <authorList>
            <person name="Cho K."/>
        </authorList>
    </citation>
    <scope>NUCLEOTIDE SEQUENCE [LARGE SCALE GENOMIC DNA]</scope>
    <source>
        <strain evidence="2">LZ3.2</strain>
        <tissue evidence="2">Leaf</tissue>
    </source>
</reference>
<feature type="domain" description="Protein kinase" evidence="1">
    <location>
        <begin position="1"/>
        <end position="104"/>
    </location>
</feature>
<dbReference type="GO" id="GO:0004672">
    <property type="term" value="F:protein kinase activity"/>
    <property type="evidence" value="ECO:0007669"/>
    <property type="project" value="InterPro"/>
</dbReference>
<organism evidence="2 3">
    <name type="scientific">Solanum commersonii</name>
    <name type="common">Commerson's wild potato</name>
    <name type="synonym">Commerson's nightshade</name>
    <dbReference type="NCBI Taxonomy" id="4109"/>
    <lineage>
        <taxon>Eukaryota</taxon>
        <taxon>Viridiplantae</taxon>
        <taxon>Streptophyta</taxon>
        <taxon>Embryophyta</taxon>
        <taxon>Tracheophyta</taxon>
        <taxon>Spermatophyta</taxon>
        <taxon>Magnoliopsida</taxon>
        <taxon>eudicotyledons</taxon>
        <taxon>Gunneridae</taxon>
        <taxon>Pentapetalae</taxon>
        <taxon>asterids</taxon>
        <taxon>lamiids</taxon>
        <taxon>Solanales</taxon>
        <taxon>Solanaceae</taxon>
        <taxon>Solanoideae</taxon>
        <taxon>Solaneae</taxon>
        <taxon>Solanum</taxon>
    </lineage>
</organism>
<dbReference type="InterPro" id="IPR050167">
    <property type="entry name" value="Ser_Thr_protein_kinase"/>
</dbReference>
<dbReference type="Pfam" id="PF07714">
    <property type="entry name" value="PK_Tyr_Ser-Thr"/>
    <property type="match status" value="1"/>
</dbReference>
<accession>A0A9J5WV34</accession>
<comment type="caution">
    <text evidence="2">The sequence shown here is derived from an EMBL/GenBank/DDBJ whole genome shotgun (WGS) entry which is preliminary data.</text>
</comment>
<evidence type="ECO:0000313" key="3">
    <source>
        <dbReference type="Proteomes" id="UP000824120"/>
    </source>
</evidence>
<dbReference type="GO" id="GO:0005524">
    <property type="term" value="F:ATP binding"/>
    <property type="evidence" value="ECO:0007669"/>
    <property type="project" value="InterPro"/>
</dbReference>
<dbReference type="GO" id="GO:0005737">
    <property type="term" value="C:cytoplasm"/>
    <property type="evidence" value="ECO:0007669"/>
    <property type="project" value="TreeGrafter"/>
</dbReference>
<dbReference type="SUPFAM" id="SSF56112">
    <property type="entry name" value="Protein kinase-like (PK-like)"/>
    <property type="match status" value="1"/>
</dbReference>
<evidence type="ECO:0000313" key="2">
    <source>
        <dbReference type="EMBL" id="KAG5579658.1"/>
    </source>
</evidence>
<dbReference type="PROSITE" id="PS50011">
    <property type="entry name" value="PROTEIN_KINASE_DOM"/>
    <property type="match status" value="1"/>
</dbReference>
<name>A0A9J5WV34_SOLCO</name>
<gene>
    <name evidence="2" type="ORF">H5410_050285</name>
</gene>
<sequence length="193" mass="22005">MLLGPLKTVNGEMIQHRPYTHKVDGYSFGIIQWELLTSMLPFQKMTAVQAALVVVNEGVRPEIPNDCLPVLSEIMTCCWDANPDNQPPFSQMVRMLEVAETEIIITVRKARFRCCMSRPMTIDCCGKRKLEARGVGLAQFMLQFCKGFIDLFSADYLSYVVLPSGLSSSHRTCLVWVTYPMWFAFASYCIERR</sequence>
<dbReference type="InterPro" id="IPR011009">
    <property type="entry name" value="Kinase-like_dom_sf"/>
</dbReference>
<proteinExistence type="predicted"/>
<dbReference type="Proteomes" id="UP000824120">
    <property type="component" value="Chromosome 10"/>
</dbReference>
<dbReference type="EMBL" id="JACXVP010000010">
    <property type="protein sequence ID" value="KAG5579658.1"/>
    <property type="molecule type" value="Genomic_DNA"/>
</dbReference>
<keyword evidence="3" id="KW-1185">Reference proteome</keyword>
<dbReference type="PANTHER" id="PTHR23257">
    <property type="entry name" value="SERINE-THREONINE PROTEIN KINASE"/>
    <property type="match status" value="1"/>
</dbReference>
<dbReference type="AlphaFoldDB" id="A0A9J5WV34"/>